<keyword evidence="3" id="KW-0201">Cytochrome c-type biogenesis</keyword>
<evidence type="ECO:0000256" key="1">
    <source>
        <dbReference type="ARBA" id="ARBA00004141"/>
    </source>
</evidence>
<keyword evidence="2 6" id="KW-0812">Transmembrane</keyword>
<comment type="caution">
    <text evidence="8">The sequence shown here is derived from an EMBL/GenBank/DDBJ whole genome shotgun (WGS) entry which is preliminary data.</text>
</comment>
<dbReference type="InterPro" id="IPR017562">
    <property type="entry name" value="Cyt_c_biogenesis_CcsA"/>
</dbReference>
<feature type="domain" description="Cytochrome c assembly protein" evidence="7">
    <location>
        <begin position="105"/>
        <end position="312"/>
    </location>
</feature>
<reference evidence="8 9" key="1">
    <citation type="submission" date="2018-08" db="EMBL/GenBank/DDBJ databases">
        <title>Genomic Encyclopedia of Archaeal and Bacterial Type Strains, Phase II (KMG-II): from individual species to whole genera.</title>
        <authorList>
            <person name="Goeker M."/>
        </authorList>
    </citation>
    <scope>NUCLEOTIDE SEQUENCE [LARGE SCALE GENOMIC DNA]</scope>
    <source>
        <strain evidence="8 9">DSM 45791</strain>
    </source>
</reference>
<dbReference type="PANTHER" id="PTHR30071">
    <property type="entry name" value="HEME EXPORTER PROTEIN C"/>
    <property type="match status" value="1"/>
</dbReference>
<evidence type="ECO:0000256" key="5">
    <source>
        <dbReference type="ARBA" id="ARBA00023136"/>
    </source>
</evidence>
<dbReference type="PANTHER" id="PTHR30071:SF1">
    <property type="entry name" value="CYTOCHROME B_B6 PROTEIN-RELATED"/>
    <property type="match status" value="1"/>
</dbReference>
<feature type="transmembrane region" description="Helical" evidence="6">
    <location>
        <begin position="79"/>
        <end position="99"/>
    </location>
</feature>
<dbReference type="OrthoDB" id="9814290at2"/>
<dbReference type="AlphaFoldDB" id="A0A3E0I9F8"/>
<dbReference type="Proteomes" id="UP000256269">
    <property type="component" value="Unassembled WGS sequence"/>
</dbReference>
<organism evidence="8 9">
    <name type="scientific">Kutzneria buriramensis</name>
    <dbReference type="NCBI Taxonomy" id="1045776"/>
    <lineage>
        <taxon>Bacteria</taxon>
        <taxon>Bacillati</taxon>
        <taxon>Actinomycetota</taxon>
        <taxon>Actinomycetes</taxon>
        <taxon>Pseudonocardiales</taxon>
        <taxon>Pseudonocardiaceae</taxon>
        <taxon>Kutzneria</taxon>
    </lineage>
</organism>
<evidence type="ECO:0000259" key="7">
    <source>
        <dbReference type="Pfam" id="PF01578"/>
    </source>
</evidence>
<evidence type="ECO:0000313" key="9">
    <source>
        <dbReference type="Proteomes" id="UP000256269"/>
    </source>
</evidence>
<sequence>MPVNETLAQYSDWSYASAVVIYVLAMAFYLVEQALTKTKRQAARELATVGGGSETADGAPTTLVVQRSPRADRIGRMGMALNILGVLLHATAVLTRGLATGRVPWGNMYEYGSAVCLVAVVGWLFLAKKFDLRRLSVFVLLPIVLLLFLGGTVLYTPAAPVQPALQSYWLAIHVTAVSIASGLLLLPGVASVMYLFRAAYEKDGKFAGFAVRLPSADKLDRLAYRVTIVGFPLFTFAVIAGAIWAESAWGRFWGWDPKETCAFVAWVIYAVYLHARATAGWRGNRAAVINILGFAAMVFNLFFINLVTSGLHSYAGVA</sequence>
<proteinExistence type="predicted"/>
<evidence type="ECO:0000256" key="6">
    <source>
        <dbReference type="SAM" id="Phobius"/>
    </source>
</evidence>
<feature type="transmembrane region" description="Helical" evidence="6">
    <location>
        <begin position="13"/>
        <end position="31"/>
    </location>
</feature>
<name>A0A3E0I9F8_9PSEU</name>
<protein>
    <submittedName>
        <fullName evidence="8">Cytochrome c-type biogenesis protein CcsB</fullName>
    </submittedName>
</protein>
<dbReference type="InterPro" id="IPR045062">
    <property type="entry name" value="Cyt_c_biogenesis_CcsA/CcmC"/>
</dbReference>
<feature type="transmembrane region" description="Helical" evidence="6">
    <location>
        <begin position="168"/>
        <end position="196"/>
    </location>
</feature>
<evidence type="ECO:0000256" key="2">
    <source>
        <dbReference type="ARBA" id="ARBA00022692"/>
    </source>
</evidence>
<dbReference type="EMBL" id="QUNO01000001">
    <property type="protein sequence ID" value="REH55373.1"/>
    <property type="molecule type" value="Genomic_DNA"/>
</dbReference>
<keyword evidence="9" id="KW-1185">Reference proteome</keyword>
<evidence type="ECO:0000256" key="3">
    <source>
        <dbReference type="ARBA" id="ARBA00022748"/>
    </source>
</evidence>
<accession>A0A3E0I9F8</accession>
<feature type="transmembrane region" description="Helical" evidence="6">
    <location>
        <begin position="111"/>
        <end position="128"/>
    </location>
</feature>
<keyword evidence="5 6" id="KW-0472">Membrane</keyword>
<dbReference type="NCBIfam" id="TIGR03144">
    <property type="entry name" value="cytochr_II_ccsB"/>
    <property type="match status" value="1"/>
</dbReference>
<feature type="transmembrane region" description="Helical" evidence="6">
    <location>
        <begin position="257"/>
        <end position="275"/>
    </location>
</feature>
<feature type="transmembrane region" description="Helical" evidence="6">
    <location>
        <begin position="135"/>
        <end position="156"/>
    </location>
</feature>
<gene>
    <name evidence="8" type="ORF">BCF44_101393</name>
</gene>
<dbReference type="GO" id="GO:0017004">
    <property type="term" value="P:cytochrome complex assembly"/>
    <property type="evidence" value="ECO:0007669"/>
    <property type="project" value="UniProtKB-KW"/>
</dbReference>
<dbReference type="GO" id="GO:0005886">
    <property type="term" value="C:plasma membrane"/>
    <property type="evidence" value="ECO:0007669"/>
    <property type="project" value="TreeGrafter"/>
</dbReference>
<comment type="subcellular location">
    <subcellularLocation>
        <location evidence="1">Membrane</location>
        <topology evidence="1">Multi-pass membrane protein</topology>
    </subcellularLocation>
</comment>
<dbReference type="RefSeq" id="WP_116172304.1">
    <property type="nucleotide sequence ID" value="NZ_CP144375.1"/>
</dbReference>
<feature type="transmembrane region" description="Helical" evidence="6">
    <location>
        <begin position="287"/>
        <end position="307"/>
    </location>
</feature>
<dbReference type="GO" id="GO:0020037">
    <property type="term" value="F:heme binding"/>
    <property type="evidence" value="ECO:0007669"/>
    <property type="project" value="InterPro"/>
</dbReference>
<dbReference type="Pfam" id="PF01578">
    <property type="entry name" value="Cytochrom_C_asm"/>
    <property type="match status" value="1"/>
</dbReference>
<feature type="transmembrane region" description="Helical" evidence="6">
    <location>
        <begin position="222"/>
        <end position="245"/>
    </location>
</feature>
<evidence type="ECO:0000313" key="8">
    <source>
        <dbReference type="EMBL" id="REH55373.1"/>
    </source>
</evidence>
<keyword evidence="4 6" id="KW-1133">Transmembrane helix</keyword>
<dbReference type="InterPro" id="IPR002541">
    <property type="entry name" value="Cyt_c_assembly"/>
</dbReference>
<evidence type="ECO:0000256" key="4">
    <source>
        <dbReference type="ARBA" id="ARBA00022989"/>
    </source>
</evidence>